<evidence type="ECO:0000313" key="3">
    <source>
        <dbReference type="Proteomes" id="UP000012062"/>
    </source>
</evidence>
<reference evidence="2 3" key="1">
    <citation type="submission" date="2013-02" db="EMBL/GenBank/DDBJ databases">
        <authorList>
            <person name="Genoscope - CEA"/>
        </authorList>
    </citation>
    <scope>NUCLEOTIDE SEQUENCE [LARGE SCALE GENOMIC DNA]</scope>
    <source>
        <strain evidence="2 3">STM 2683</strain>
    </source>
</reference>
<protein>
    <submittedName>
        <fullName evidence="2">Uncharacterized protein</fullName>
    </submittedName>
</protein>
<accession>M5EI50</accession>
<dbReference type="STRING" id="1297569.MESS2_1130038"/>
<keyword evidence="3" id="KW-1185">Reference proteome</keyword>
<comment type="caution">
    <text evidence="2">The sequence shown here is derived from an EMBL/GenBank/DDBJ whole genome shotgun (WGS) entry which is preliminary data.</text>
</comment>
<sequence>MDQRQSRLIVVKFGLKEPGHRAGLFFGVIDWSLWPSHYGAPCPLFRQTGEPHDRIRQGHRLHRQ</sequence>
<dbReference type="EMBL" id="CAUM01000017">
    <property type="protein sequence ID" value="CCV03793.1"/>
    <property type="molecule type" value="Genomic_DNA"/>
</dbReference>
<organism evidence="2 3">
    <name type="scientific">Mesorhizobium metallidurans STM 2683</name>
    <dbReference type="NCBI Taxonomy" id="1297569"/>
    <lineage>
        <taxon>Bacteria</taxon>
        <taxon>Pseudomonadati</taxon>
        <taxon>Pseudomonadota</taxon>
        <taxon>Alphaproteobacteria</taxon>
        <taxon>Hyphomicrobiales</taxon>
        <taxon>Phyllobacteriaceae</taxon>
        <taxon>Mesorhizobium</taxon>
    </lineage>
</organism>
<evidence type="ECO:0000256" key="1">
    <source>
        <dbReference type="SAM" id="MobiDB-lite"/>
    </source>
</evidence>
<dbReference type="Proteomes" id="UP000012062">
    <property type="component" value="Unassembled WGS sequence"/>
</dbReference>
<feature type="region of interest" description="Disordered" evidence="1">
    <location>
        <begin position="45"/>
        <end position="64"/>
    </location>
</feature>
<dbReference type="AlphaFoldDB" id="M5EI50"/>
<gene>
    <name evidence="2" type="ORF">MESS2_1130038</name>
</gene>
<evidence type="ECO:0000313" key="2">
    <source>
        <dbReference type="EMBL" id="CCV03793.1"/>
    </source>
</evidence>
<name>M5EI50_9HYPH</name>
<proteinExistence type="predicted"/>